<gene>
    <name evidence="6" type="ORF">TWF694_006458</name>
</gene>
<dbReference type="Proteomes" id="UP001365542">
    <property type="component" value="Unassembled WGS sequence"/>
</dbReference>
<evidence type="ECO:0000313" key="6">
    <source>
        <dbReference type="EMBL" id="KAK6542506.1"/>
    </source>
</evidence>
<keyword evidence="1 4" id="KW-0732">Signal</keyword>
<feature type="transmembrane region" description="Helical" evidence="3">
    <location>
        <begin position="237"/>
        <end position="255"/>
    </location>
</feature>
<comment type="caution">
    <text evidence="6">The sequence shown here is derived from an EMBL/GenBank/DDBJ whole genome shotgun (WGS) entry which is preliminary data.</text>
</comment>
<feature type="chain" id="PRO_5043844202" description="Yeast cell wall synthesis Kre9/Knh1-like N-terminal domain-containing protein" evidence="4">
    <location>
        <begin position="21"/>
        <end position="256"/>
    </location>
</feature>
<evidence type="ECO:0000313" key="7">
    <source>
        <dbReference type="Proteomes" id="UP001365542"/>
    </source>
</evidence>
<feature type="region of interest" description="Disordered" evidence="2">
    <location>
        <begin position="165"/>
        <end position="205"/>
    </location>
</feature>
<dbReference type="PANTHER" id="PTHR40633:SF1">
    <property type="entry name" value="GPI ANCHORED SERINE-THREONINE RICH PROTEIN (AFU_ORTHOLOGUE AFUA_1G03630)"/>
    <property type="match status" value="1"/>
</dbReference>
<evidence type="ECO:0000256" key="2">
    <source>
        <dbReference type="SAM" id="MobiDB-lite"/>
    </source>
</evidence>
<feature type="domain" description="Yeast cell wall synthesis Kre9/Knh1-like N-terminal" evidence="5">
    <location>
        <begin position="33"/>
        <end position="119"/>
    </location>
</feature>
<sequence>MQLQVSHFVTLILSTGFTVAAPPTLNSNAITAPISGDLISAGKPFTIKWTNVEGSAVTLNLIDGPSNQLKPISQIVANAPNNGAYTWNVPDDLPTSATYAIRISYSNKPDEWNYSDRFTFENQNVVASAAVSSAVSSAVTESAIETDTAVVSVTTEISTATEVMSTASESATESASESVTKSVSMPPYTTSAEETSAAATNTGGKSTTKVIMTSVPTNPAPIDGENSAVRFGGSSSFAGLVVAMAGVIAGGAFIVV</sequence>
<dbReference type="AlphaFoldDB" id="A0AAV9XKK1"/>
<proteinExistence type="predicted"/>
<dbReference type="Pfam" id="PF10342">
    <property type="entry name" value="Kre9_KNH"/>
    <property type="match status" value="1"/>
</dbReference>
<keyword evidence="7" id="KW-1185">Reference proteome</keyword>
<evidence type="ECO:0000256" key="1">
    <source>
        <dbReference type="ARBA" id="ARBA00022729"/>
    </source>
</evidence>
<evidence type="ECO:0000256" key="4">
    <source>
        <dbReference type="SAM" id="SignalP"/>
    </source>
</evidence>
<feature type="compositionally biased region" description="Low complexity" evidence="2">
    <location>
        <begin position="165"/>
        <end position="200"/>
    </location>
</feature>
<dbReference type="InterPro" id="IPR018466">
    <property type="entry name" value="Kre9/Knh1-like_N"/>
</dbReference>
<name>A0AAV9XKK1_9PEZI</name>
<keyword evidence="3" id="KW-0472">Membrane</keyword>
<dbReference type="PANTHER" id="PTHR40633">
    <property type="entry name" value="MATRIX PROTEIN, PUTATIVE (AFU_ORTHOLOGUE AFUA_8G05410)-RELATED"/>
    <property type="match status" value="1"/>
</dbReference>
<keyword evidence="3" id="KW-0812">Transmembrane</keyword>
<dbReference type="InterPro" id="IPR052982">
    <property type="entry name" value="SRP1/TIP1-like"/>
</dbReference>
<accession>A0AAV9XKK1</accession>
<evidence type="ECO:0000256" key="3">
    <source>
        <dbReference type="SAM" id="Phobius"/>
    </source>
</evidence>
<reference evidence="6 7" key="1">
    <citation type="submission" date="2019-10" db="EMBL/GenBank/DDBJ databases">
        <authorList>
            <person name="Palmer J.M."/>
        </authorList>
    </citation>
    <scope>NUCLEOTIDE SEQUENCE [LARGE SCALE GENOMIC DNA]</scope>
    <source>
        <strain evidence="6 7">TWF694</strain>
    </source>
</reference>
<feature type="signal peptide" evidence="4">
    <location>
        <begin position="1"/>
        <end position="20"/>
    </location>
</feature>
<evidence type="ECO:0000259" key="5">
    <source>
        <dbReference type="Pfam" id="PF10342"/>
    </source>
</evidence>
<organism evidence="6 7">
    <name type="scientific">Orbilia ellipsospora</name>
    <dbReference type="NCBI Taxonomy" id="2528407"/>
    <lineage>
        <taxon>Eukaryota</taxon>
        <taxon>Fungi</taxon>
        <taxon>Dikarya</taxon>
        <taxon>Ascomycota</taxon>
        <taxon>Pezizomycotina</taxon>
        <taxon>Orbiliomycetes</taxon>
        <taxon>Orbiliales</taxon>
        <taxon>Orbiliaceae</taxon>
        <taxon>Orbilia</taxon>
    </lineage>
</organism>
<keyword evidence="3" id="KW-1133">Transmembrane helix</keyword>
<protein>
    <recommendedName>
        <fullName evidence="5">Yeast cell wall synthesis Kre9/Knh1-like N-terminal domain-containing protein</fullName>
    </recommendedName>
</protein>
<dbReference type="EMBL" id="JAVHJO010000002">
    <property type="protein sequence ID" value="KAK6542506.1"/>
    <property type="molecule type" value="Genomic_DNA"/>
</dbReference>